<feature type="signal peptide" evidence="1">
    <location>
        <begin position="1"/>
        <end position="24"/>
    </location>
</feature>
<dbReference type="EMBL" id="JAHOPB010000001">
    <property type="protein sequence ID" value="MBU8872890.1"/>
    <property type="molecule type" value="Genomic_DNA"/>
</dbReference>
<dbReference type="RefSeq" id="WP_216957168.1">
    <property type="nucleotide sequence ID" value="NZ_JAHOPB010000001.1"/>
</dbReference>
<keyword evidence="3" id="KW-1185">Reference proteome</keyword>
<proteinExistence type="predicted"/>
<comment type="caution">
    <text evidence="2">The sequence shown here is derived from an EMBL/GenBank/DDBJ whole genome shotgun (WGS) entry which is preliminary data.</text>
</comment>
<organism evidence="2 3">
    <name type="scientific">Reyranella humidisoli</name>
    <dbReference type="NCBI Taxonomy" id="2849149"/>
    <lineage>
        <taxon>Bacteria</taxon>
        <taxon>Pseudomonadati</taxon>
        <taxon>Pseudomonadota</taxon>
        <taxon>Alphaproteobacteria</taxon>
        <taxon>Hyphomicrobiales</taxon>
        <taxon>Reyranellaceae</taxon>
        <taxon>Reyranella</taxon>
    </lineage>
</organism>
<feature type="chain" id="PRO_5045836498" evidence="1">
    <location>
        <begin position="25"/>
        <end position="159"/>
    </location>
</feature>
<protein>
    <submittedName>
        <fullName evidence="2">DUF992 domain-containing protein</fullName>
    </submittedName>
</protein>
<dbReference type="InterPro" id="IPR009333">
    <property type="entry name" value="DUF992"/>
</dbReference>
<reference evidence="2 3" key="1">
    <citation type="submission" date="2021-06" db="EMBL/GenBank/DDBJ databases">
        <authorList>
            <person name="Lee D.H."/>
        </authorList>
    </citation>
    <scope>NUCLEOTIDE SEQUENCE [LARGE SCALE GENOMIC DNA]</scope>
    <source>
        <strain evidence="2 3">MMS21-HV4-11</strain>
    </source>
</reference>
<accession>A0ABS6IEJ6</accession>
<name>A0ABS6IEJ6_9HYPH</name>
<evidence type="ECO:0000256" key="1">
    <source>
        <dbReference type="SAM" id="SignalP"/>
    </source>
</evidence>
<keyword evidence="1" id="KW-0732">Signal</keyword>
<sequence length="159" mass="15472">MFARTFGVSAAIAVLAALAAPASAQTKSGVNAGSLTCTVSGGVGFVFGSSKDLTCLFSRSNGVAERYTGTVKKFGLDVGFTKEAQIVWLVFAPGSLSAGALAGVYAGATASAAVGAGVGANVLVGGSNNQVSLQPVSVEGSVGLNVAAGIAEVELRAAK</sequence>
<evidence type="ECO:0000313" key="3">
    <source>
        <dbReference type="Proteomes" id="UP000727907"/>
    </source>
</evidence>
<dbReference type="Pfam" id="PF06186">
    <property type="entry name" value="DUF992"/>
    <property type="match status" value="1"/>
</dbReference>
<evidence type="ECO:0000313" key="2">
    <source>
        <dbReference type="EMBL" id="MBU8872890.1"/>
    </source>
</evidence>
<dbReference type="Proteomes" id="UP000727907">
    <property type="component" value="Unassembled WGS sequence"/>
</dbReference>
<gene>
    <name evidence="2" type="ORF">KQ910_03905</name>
</gene>